<dbReference type="PROSITE" id="PS00139">
    <property type="entry name" value="THIOL_PROTEASE_CYS"/>
    <property type="match status" value="1"/>
</dbReference>
<keyword evidence="3" id="KW-0378">Hydrolase</keyword>
<dbReference type="InterPro" id="IPR013201">
    <property type="entry name" value="Prot_inhib_I29"/>
</dbReference>
<evidence type="ECO:0000259" key="7">
    <source>
        <dbReference type="SMART" id="SM00645"/>
    </source>
</evidence>
<dbReference type="InterPro" id="IPR038765">
    <property type="entry name" value="Papain-like_cys_pep_sf"/>
</dbReference>
<evidence type="ECO:0000256" key="3">
    <source>
        <dbReference type="ARBA" id="ARBA00022801"/>
    </source>
</evidence>
<dbReference type="InterPro" id="IPR025660">
    <property type="entry name" value="Pept_his_AS"/>
</dbReference>
<reference evidence="8" key="1">
    <citation type="submission" date="2022-01" db="EMBL/GenBank/DDBJ databases">
        <title>Genome Sequence Resource for Two Populations of Ditylenchus destructor, the Migratory Endoparasitic Phytonematode.</title>
        <authorList>
            <person name="Zhang H."/>
            <person name="Lin R."/>
            <person name="Xie B."/>
        </authorList>
    </citation>
    <scope>NUCLEOTIDE SEQUENCE</scope>
    <source>
        <strain evidence="8">BazhouSP</strain>
    </source>
</reference>
<dbReference type="PROSITE" id="PS00639">
    <property type="entry name" value="THIOL_PROTEASE_HIS"/>
    <property type="match status" value="1"/>
</dbReference>
<dbReference type="PANTHER" id="PTHR12411">
    <property type="entry name" value="CYSTEINE PROTEASE FAMILY C1-RELATED"/>
    <property type="match status" value="1"/>
</dbReference>
<accession>A0AAD4ML23</accession>
<evidence type="ECO:0000256" key="5">
    <source>
        <dbReference type="ARBA" id="ARBA00023145"/>
    </source>
</evidence>
<dbReference type="PRINTS" id="PR00705">
    <property type="entry name" value="PAPAIN"/>
</dbReference>
<feature type="domain" description="Peptidase C1A papain C-terminal" evidence="7">
    <location>
        <begin position="79"/>
        <end position="283"/>
    </location>
</feature>
<dbReference type="CDD" id="cd02248">
    <property type="entry name" value="Peptidase_C1A"/>
    <property type="match status" value="1"/>
</dbReference>
<keyword evidence="4" id="KW-0788">Thiol protease</keyword>
<dbReference type="SMART" id="SM00645">
    <property type="entry name" value="Pept_C1"/>
    <property type="match status" value="1"/>
</dbReference>
<dbReference type="Pfam" id="PF08246">
    <property type="entry name" value="Inhibitor_I29"/>
    <property type="match status" value="1"/>
</dbReference>
<evidence type="ECO:0000313" key="9">
    <source>
        <dbReference type="Proteomes" id="UP001201812"/>
    </source>
</evidence>
<dbReference type="InterPro" id="IPR013128">
    <property type="entry name" value="Peptidase_C1A"/>
</dbReference>
<dbReference type="Proteomes" id="UP001201812">
    <property type="component" value="Unassembled WGS sequence"/>
</dbReference>
<keyword evidence="6" id="KW-1015">Disulfide bond</keyword>
<dbReference type="GO" id="GO:0008234">
    <property type="term" value="F:cysteine-type peptidase activity"/>
    <property type="evidence" value="ECO:0007669"/>
    <property type="project" value="UniProtKB-KW"/>
</dbReference>
<evidence type="ECO:0000256" key="4">
    <source>
        <dbReference type="ARBA" id="ARBA00022807"/>
    </source>
</evidence>
<comment type="similarity">
    <text evidence="1">Belongs to the peptidase C1 family.</text>
</comment>
<name>A0AAD4ML23_9BILA</name>
<keyword evidence="9" id="KW-1185">Reference proteome</keyword>
<dbReference type="InterPro" id="IPR039417">
    <property type="entry name" value="Peptidase_C1A_papain-like"/>
</dbReference>
<dbReference type="InterPro" id="IPR000668">
    <property type="entry name" value="Peptidase_C1A_C"/>
</dbReference>
<dbReference type="EMBL" id="JAKKPZ010000334">
    <property type="protein sequence ID" value="KAI1696321.1"/>
    <property type="molecule type" value="Genomic_DNA"/>
</dbReference>
<dbReference type="SUPFAM" id="SSF54001">
    <property type="entry name" value="Cysteine proteinases"/>
    <property type="match status" value="1"/>
</dbReference>
<evidence type="ECO:0000256" key="2">
    <source>
        <dbReference type="ARBA" id="ARBA00022670"/>
    </source>
</evidence>
<dbReference type="Gene3D" id="3.90.70.10">
    <property type="entry name" value="Cysteine proteinases"/>
    <property type="match status" value="1"/>
</dbReference>
<evidence type="ECO:0000256" key="1">
    <source>
        <dbReference type="ARBA" id="ARBA00008455"/>
    </source>
</evidence>
<evidence type="ECO:0000313" key="8">
    <source>
        <dbReference type="EMBL" id="KAI1696321.1"/>
    </source>
</evidence>
<dbReference type="GO" id="GO:0006508">
    <property type="term" value="P:proteolysis"/>
    <property type="evidence" value="ECO:0007669"/>
    <property type="project" value="UniProtKB-KW"/>
</dbReference>
<dbReference type="Pfam" id="PF00112">
    <property type="entry name" value="Peptidase_C1"/>
    <property type="match status" value="1"/>
</dbReference>
<comment type="caution">
    <text evidence="8">The sequence shown here is derived from an EMBL/GenBank/DDBJ whole genome shotgun (WGS) entry which is preliminary data.</text>
</comment>
<dbReference type="AlphaFoldDB" id="A0AAD4ML23"/>
<dbReference type="InterPro" id="IPR000169">
    <property type="entry name" value="Pept_cys_AS"/>
</dbReference>
<sequence>MTYSHEEQGKRLGIFAKNRLEIAQLKAAGAKGIGINKFAASTNEEFKSMLLPLDYEKNMPPKIQGHDNPPFNRTKRQVEPASFDYRSYGWVTPVKNQGNCGSCWAFAAQALVESIYLRYYNSYNDLSEQDLVDCAPGYGCSGGWTDRALTYMATNRTTFESYYPYKAVQGNCIKNVQKWVNAPYYVYIGGESSVAYYNYHYCPVAFYFGVPRAFQYYTGGVFDVADCSSIIGYHEMVIIGYAPSYWIVKNSWGTGFGDNGYVYYARGKNLCNMQAQLICTYGQLYNGK</sequence>
<evidence type="ECO:0000256" key="6">
    <source>
        <dbReference type="ARBA" id="ARBA00023157"/>
    </source>
</evidence>
<keyword evidence="2 8" id="KW-0645">Protease</keyword>
<keyword evidence="5" id="KW-0865">Zymogen</keyword>
<organism evidence="8 9">
    <name type="scientific">Ditylenchus destructor</name>
    <dbReference type="NCBI Taxonomy" id="166010"/>
    <lineage>
        <taxon>Eukaryota</taxon>
        <taxon>Metazoa</taxon>
        <taxon>Ecdysozoa</taxon>
        <taxon>Nematoda</taxon>
        <taxon>Chromadorea</taxon>
        <taxon>Rhabditida</taxon>
        <taxon>Tylenchina</taxon>
        <taxon>Tylenchomorpha</taxon>
        <taxon>Sphaerularioidea</taxon>
        <taxon>Anguinidae</taxon>
        <taxon>Anguininae</taxon>
        <taxon>Ditylenchus</taxon>
    </lineage>
</organism>
<gene>
    <name evidence="8" type="ORF">DdX_19097</name>
</gene>
<proteinExistence type="inferred from homology"/>
<protein>
    <submittedName>
        <fullName evidence="8">Papain family cysteine protease domain-containing protein</fullName>
    </submittedName>
</protein>